<feature type="region of interest" description="Disordered" evidence="1">
    <location>
        <begin position="174"/>
        <end position="216"/>
    </location>
</feature>
<feature type="compositionally biased region" description="Basic and acidic residues" evidence="1">
    <location>
        <begin position="45"/>
        <end position="58"/>
    </location>
</feature>
<dbReference type="EMBL" id="PUHQ01000132">
    <property type="protein sequence ID" value="KAG0655001.1"/>
    <property type="molecule type" value="Genomic_DNA"/>
</dbReference>
<comment type="caution">
    <text evidence="3">The sequence shown here is derived from an EMBL/GenBank/DDBJ whole genome shotgun (WGS) entry which is preliminary data.</text>
</comment>
<dbReference type="Proteomes" id="UP000777482">
    <property type="component" value="Unassembled WGS sequence"/>
</dbReference>
<evidence type="ECO:0000256" key="1">
    <source>
        <dbReference type="SAM" id="MobiDB-lite"/>
    </source>
</evidence>
<gene>
    <name evidence="3" type="ORF">C6P46_001290</name>
</gene>
<feature type="region of interest" description="Disordered" evidence="1">
    <location>
        <begin position="1"/>
        <end position="102"/>
    </location>
</feature>
<feature type="compositionally biased region" description="Polar residues" evidence="1">
    <location>
        <begin position="19"/>
        <end position="40"/>
    </location>
</feature>
<reference evidence="3 4" key="1">
    <citation type="submission" date="2020-11" db="EMBL/GenBank/DDBJ databases">
        <title>Kefir isolates.</title>
        <authorList>
            <person name="Marcisauskas S."/>
            <person name="Kim Y."/>
            <person name="Blasche S."/>
        </authorList>
    </citation>
    <scope>NUCLEOTIDE SEQUENCE [LARGE SCALE GENOMIC DNA]</scope>
    <source>
        <strain evidence="3 4">KR</strain>
    </source>
</reference>
<evidence type="ECO:0000256" key="2">
    <source>
        <dbReference type="SAM" id="Phobius"/>
    </source>
</evidence>
<keyword evidence="2" id="KW-0812">Transmembrane</keyword>
<feature type="compositionally biased region" description="Polar residues" evidence="1">
    <location>
        <begin position="1"/>
        <end position="12"/>
    </location>
</feature>
<feature type="transmembrane region" description="Helical" evidence="2">
    <location>
        <begin position="242"/>
        <end position="260"/>
    </location>
</feature>
<keyword evidence="2" id="KW-1133">Transmembrane helix</keyword>
<name>A0A9P6VU30_RHOMI</name>
<dbReference type="AlphaFoldDB" id="A0A9P6VU30"/>
<organism evidence="3 4">
    <name type="scientific">Rhodotorula mucilaginosa</name>
    <name type="common">Yeast</name>
    <name type="synonym">Rhodotorula rubra</name>
    <dbReference type="NCBI Taxonomy" id="5537"/>
    <lineage>
        <taxon>Eukaryota</taxon>
        <taxon>Fungi</taxon>
        <taxon>Dikarya</taxon>
        <taxon>Basidiomycota</taxon>
        <taxon>Pucciniomycotina</taxon>
        <taxon>Microbotryomycetes</taxon>
        <taxon>Sporidiobolales</taxon>
        <taxon>Sporidiobolaceae</taxon>
        <taxon>Rhodotorula</taxon>
    </lineage>
</organism>
<keyword evidence="4" id="KW-1185">Reference proteome</keyword>
<evidence type="ECO:0000313" key="3">
    <source>
        <dbReference type="EMBL" id="KAG0655001.1"/>
    </source>
</evidence>
<evidence type="ECO:0000313" key="4">
    <source>
        <dbReference type="Proteomes" id="UP000777482"/>
    </source>
</evidence>
<dbReference type="OrthoDB" id="423313at2759"/>
<dbReference type="CDD" id="cd11296">
    <property type="entry name" value="O-FucT_like"/>
    <property type="match status" value="1"/>
</dbReference>
<proteinExistence type="predicted"/>
<accession>A0A9P6VU30</accession>
<sequence length="666" mass="74112">MTARRTSVPTVQQDDDSTVETSLASTSALRMTPATAQTPLLSGADRARLAADHQEPSVRRGARASAAAPGEDPPRPSHRSTTSAALQGIGKAPTGAHGKTGSWASRLSLDWTRRDPSRSGSTSFLPLGLFSSFAAQEGGSTTNRYEPVAPMEAAARKRQKSIFELDMGDFSEGLRLSTAREGDEDDGGDEEHRRLYQQAQQRQSAEDRRRRKRRKSSGAIGAFFDQFYPPTVERRRRTIERVAVIVTVGLVLCYFLFGGSSDSTTTSGRPSFVQKAKARVSRQRYPLRSNIPLHSFRANLKTGQGYVTSFPTGSLTAQLMDFFKLTHIGQRLDRAVIVTELRAAHGEGGDVPLTDFFDLRLFAHRANVSLVQWRDVKIPDMRGTQQEQLSCWGWRDTRALSRYNIKTDFWPYPGQLQTPVSTETSITFPGIEVLALQDNSKWLDETARRTFPDEATRPPFPDQQVMCFDNLFYVPVVKFVYGQLDTSYAIEELPPDSAVWTHVGQHLHFNSHVNHIADELLAALIGSRRKQFIGVHTRTGKAIDWSGGNAANTTAELIDSFKAGVQVVQDQLRRRRKGHRGDLPVLFTTDADDSFFLSRIHRLGWVHVNHIDFATAARFGGWYPDILDAVLLSRAVGFVGTRMSTFSHLAARRVEAWNHGITTIVG</sequence>
<keyword evidence="2" id="KW-0472">Membrane</keyword>
<dbReference type="Gene3D" id="3.40.50.11350">
    <property type="match status" value="1"/>
</dbReference>
<protein>
    <submittedName>
        <fullName evidence="3">Uncharacterized protein</fullName>
    </submittedName>
</protein>